<accession>A0A812EHZ3</accession>
<organism evidence="1 2">
    <name type="scientific">Acanthosepion pharaonis</name>
    <name type="common">Pharaoh cuttlefish</name>
    <name type="synonym">Sepia pharaonis</name>
    <dbReference type="NCBI Taxonomy" id="158019"/>
    <lineage>
        <taxon>Eukaryota</taxon>
        <taxon>Metazoa</taxon>
        <taxon>Spiralia</taxon>
        <taxon>Lophotrochozoa</taxon>
        <taxon>Mollusca</taxon>
        <taxon>Cephalopoda</taxon>
        <taxon>Coleoidea</taxon>
        <taxon>Decapodiformes</taxon>
        <taxon>Sepiida</taxon>
        <taxon>Sepiina</taxon>
        <taxon>Sepiidae</taxon>
        <taxon>Acanthosepion</taxon>
    </lineage>
</organism>
<sequence length="169" mass="19375">MRTFRLSFCRPKLCHLFSQWIQGVIRAFNALYTKNVLANLLASVDAAQEDENFNLKAYRRQYTIATCLQITQKKLKEIKNAAINESWKNLWPEVIYDDKGFTPAEIQHSAQKALQLAAIIEGNSFADMTTGDIDELLDCHYQPLIDADLEDLKSASKEETQQEMEEIVD</sequence>
<proteinExistence type="predicted"/>
<comment type="caution">
    <text evidence="1">The sequence shown here is derived from an EMBL/GenBank/DDBJ whole genome shotgun (WGS) entry which is preliminary data.</text>
</comment>
<keyword evidence="2" id="KW-1185">Reference proteome</keyword>
<protein>
    <submittedName>
        <fullName evidence="1">Uncharacterized protein</fullName>
    </submittedName>
</protein>
<dbReference type="EMBL" id="CAHIKZ030005472">
    <property type="protein sequence ID" value="CAE1326201.1"/>
    <property type="molecule type" value="Genomic_DNA"/>
</dbReference>
<dbReference type="AlphaFoldDB" id="A0A812EHZ3"/>
<name>A0A812EHZ3_ACAPH</name>
<evidence type="ECO:0000313" key="2">
    <source>
        <dbReference type="Proteomes" id="UP000597762"/>
    </source>
</evidence>
<gene>
    <name evidence="1" type="ORF">SPHA_75771</name>
</gene>
<dbReference type="Proteomes" id="UP000597762">
    <property type="component" value="Unassembled WGS sequence"/>
</dbReference>
<reference evidence="1" key="1">
    <citation type="submission" date="2021-01" db="EMBL/GenBank/DDBJ databases">
        <authorList>
            <person name="Li R."/>
            <person name="Bekaert M."/>
        </authorList>
    </citation>
    <scope>NUCLEOTIDE SEQUENCE</scope>
    <source>
        <strain evidence="1">Farmed</strain>
    </source>
</reference>
<dbReference type="OrthoDB" id="125347at2759"/>
<evidence type="ECO:0000313" key="1">
    <source>
        <dbReference type="EMBL" id="CAE1326201.1"/>
    </source>
</evidence>